<name>A0AAW0X4A9_CHEQU</name>
<proteinExistence type="predicted"/>
<feature type="compositionally biased region" description="Basic and acidic residues" evidence="1">
    <location>
        <begin position="110"/>
        <end position="126"/>
    </location>
</feature>
<dbReference type="InterPro" id="IPR039041">
    <property type="entry name" value="Nav/unc-53"/>
</dbReference>
<organism evidence="3 4">
    <name type="scientific">Cherax quadricarinatus</name>
    <name type="common">Australian red claw crayfish</name>
    <dbReference type="NCBI Taxonomy" id="27406"/>
    <lineage>
        <taxon>Eukaryota</taxon>
        <taxon>Metazoa</taxon>
        <taxon>Ecdysozoa</taxon>
        <taxon>Arthropoda</taxon>
        <taxon>Crustacea</taxon>
        <taxon>Multicrustacea</taxon>
        <taxon>Malacostraca</taxon>
        <taxon>Eumalacostraca</taxon>
        <taxon>Eucarida</taxon>
        <taxon>Decapoda</taxon>
        <taxon>Pleocyemata</taxon>
        <taxon>Astacidea</taxon>
        <taxon>Parastacoidea</taxon>
        <taxon>Parastacidae</taxon>
        <taxon>Cherax</taxon>
    </lineage>
</organism>
<comment type="caution">
    <text evidence="3">The sequence shown here is derived from an EMBL/GenBank/DDBJ whole genome shotgun (WGS) entry which is preliminary data.</text>
</comment>
<feature type="domain" description="Calponin-homology (CH)" evidence="2">
    <location>
        <begin position="1"/>
        <end position="104"/>
    </location>
</feature>
<dbReference type="Gene3D" id="1.10.418.10">
    <property type="entry name" value="Calponin-like domain"/>
    <property type="match status" value="1"/>
</dbReference>
<dbReference type="PANTHER" id="PTHR12784:SF28">
    <property type="entry name" value="PROTEIN SICKIE"/>
    <property type="match status" value="1"/>
</dbReference>
<dbReference type="Proteomes" id="UP001445076">
    <property type="component" value="Unassembled WGS sequence"/>
</dbReference>
<reference evidence="3 4" key="1">
    <citation type="journal article" date="2024" name="BMC Genomics">
        <title>Genome assembly of redclaw crayfish (Cherax quadricarinatus) provides insights into its immune adaptation and hypoxia tolerance.</title>
        <authorList>
            <person name="Liu Z."/>
            <person name="Zheng J."/>
            <person name="Li H."/>
            <person name="Fang K."/>
            <person name="Wang S."/>
            <person name="He J."/>
            <person name="Zhou D."/>
            <person name="Weng S."/>
            <person name="Chi M."/>
            <person name="Gu Z."/>
            <person name="He J."/>
            <person name="Li F."/>
            <person name="Wang M."/>
        </authorList>
    </citation>
    <scope>NUCLEOTIDE SEQUENCE [LARGE SCALE GENOMIC DNA]</scope>
    <source>
        <strain evidence="3">ZL_2023a</strain>
    </source>
</reference>
<evidence type="ECO:0000259" key="2">
    <source>
        <dbReference type="PROSITE" id="PS50021"/>
    </source>
</evidence>
<evidence type="ECO:0000313" key="4">
    <source>
        <dbReference type="Proteomes" id="UP001445076"/>
    </source>
</evidence>
<accession>A0AAW0X4A9</accession>
<dbReference type="CDD" id="cd21212">
    <property type="entry name" value="CH_NAV2-like"/>
    <property type="match status" value="1"/>
</dbReference>
<feature type="region of interest" description="Disordered" evidence="1">
    <location>
        <begin position="110"/>
        <end position="188"/>
    </location>
</feature>
<keyword evidence="4" id="KW-1185">Reference proteome</keyword>
<protein>
    <recommendedName>
        <fullName evidence="2">Calponin-homology (CH) domain-containing protein</fullName>
    </recommendedName>
</protein>
<dbReference type="PANTHER" id="PTHR12784">
    <property type="entry name" value="STEERIN"/>
    <property type="match status" value="1"/>
</dbReference>
<dbReference type="Pfam" id="PF00307">
    <property type="entry name" value="CH"/>
    <property type="match status" value="1"/>
</dbReference>
<feature type="compositionally biased region" description="Polar residues" evidence="1">
    <location>
        <begin position="178"/>
        <end position="188"/>
    </location>
</feature>
<dbReference type="GO" id="GO:0022008">
    <property type="term" value="P:neurogenesis"/>
    <property type="evidence" value="ECO:0007669"/>
    <property type="project" value="InterPro"/>
</dbReference>
<dbReference type="InterPro" id="IPR001715">
    <property type="entry name" value="CH_dom"/>
</dbReference>
<evidence type="ECO:0000313" key="3">
    <source>
        <dbReference type="EMBL" id="KAK8734479.1"/>
    </source>
</evidence>
<sequence length="188" mass="20088">QIYTDWANHYLDKSKSRRHIHDLQADVSDGVVLAEVIEAVTGQKVPDINKKPKNSTQMLENISASLAYLAGVGVALDGLTAKDIKDGNLKAILSLFFALSRYKQQQKQAQQERKELEKLREKKQESEMVTTAASKLGSPYKGHGSGGGGGGGSAIPTPALGGRRPTPEHHSRIIRSATPVSSSGASTG</sequence>
<gene>
    <name evidence="3" type="ORF">OTU49_005830</name>
</gene>
<dbReference type="InterPro" id="IPR036872">
    <property type="entry name" value="CH_dom_sf"/>
</dbReference>
<dbReference type="EMBL" id="JARKIK010000050">
    <property type="protein sequence ID" value="KAK8734479.1"/>
    <property type="molecule type" value="Genomic_DNA"/>
</dbReference>
<feature type="non-terminal residue" evidence="3">
    <location>
        <position position="188"/>
    </location>
</feature>
<feature type="non-terminal residue" evidence="3">
    <location>
        <position position="1"/>
    </location>
</feature>
<dbReference type="PROSITE" id="PS50021">
    <property type="entry name" value="CH"/>
    <property type="match status" value="1"/>
</dbReference>
<dbReference type="SMART" id="SM00033">
    <property type="entry name" value="CH"/>
    <property type="match status" value="1"/>
</dbReference>
<feature type="compositionally biased region" description="Gly residues" evidence="1">
    <location>
        <begin position="143"/>
        <end position="153"/>
    </location>
</feature>
<evidence type="ECO:0000256" key="1">
    <source>
        <dbReference type="SAM" id="MobiDB-lite"/>
    </source>
</evidence>
<dbReference type="AlphaFoldDB" id="A0AAW0X4A9"/>
<dbReference type="SUPFAM" id="SSF47576">
    <property type="entry name" value="Calponin-homology domain, CH-domain"/>
    <property type="match status" value="1"/>
</dbReference>